<evidence type="ECO:0000256" key="19">
    <source>
        <dbReference type="ARBA" id="ARBA00033291"/>
    </source>
</evidence>
<comment type="similarity">
    <text evidence="4">Belongs to the glycosyltransferase 49 family.</text>
</comment>
<evidence type="ECO:0000256" key="1">
    <source>
        <dbReference type="ARBA" id="ARBA00001936"/>
    </source>
</evidence>
<evidence type="ECO:0000256" key="10">
    <source>
        <dbReference type="ARBA" id="ARBA00022968"/>
    </source>
</evidence>
<dbReference type="Pfam" id="PF13896">
    <property type="entry name" value="Glyco_transf_49"/>
    <property type="match status" value="1"/>
</dbReference>
<feature type="signal peptide" evidence="21">
    <location>
        <begin position="1"/>
        <end position="39"/>
    </location>
</feature>
<keyword evidence="21" id="KW-0732">Signal</keyword>
<keyword evidence="9" id="KW-0479">Metal-binding</keyword>
<evidence type="ECO:0000313" key="23">
    <source>
        <dbReference type="Proteomes" id="UP001642540"/>
    </source>
</evidence>
<evidence type="ECO:0000256" key="21">
    <source>
        <dbReference type="SAM" id="SignalP"/>
    </source>
</evidence>
<dbReference type="EMBL" id="CAXLJM020000036">
    <property type="protein sequence ID" value="CAL8104834.1"/>
    <property type="molecule type" value="Genomic_DNA"/>
</dbReference>
<evidence type="ECO:0000256" key="3">
    <source>
        <dbReference type="ARBA" id="ARBA00004922"/>
    </source>
</evidence>
<dbReference type="PANTHER" id="PTHR46420:SF1">
    <property type="entry name" value="BETA-1,4-GLUCURONYLTRANSFERASE 1"/>
    <property type="match status" value="1"/>
</dbReference>
<comment type="cofactor">
    <cofactor evidence="1">
        <name>Mn(2+)</name>
        <dbReference type="ChEBI" id="CHEBI:29035"/>
    </cofactor>
</comment>
<evidence type="ECO:0000256" key="18">
    <source>
        <dbReference type="ARBA" id="ARBA00032181"/>
    </source>
</evidence>
<evidence type="ECO:0000256" key="8">
    <source>
        <dbReference type="ARBA" id="ARBA00022692"/>
    </source>
</evidence>
<keyword evidence="11" id="KW-1133">Transmembrane helix</keyword>
<comment type="subcellular location">
    <subcellularLocation>
        <location evidence="2">Golgi apparatus membrane</location>
        <topology evidence="2">Single-pass type II membrane protein</topology>
    </subcellularLocation>
</comment>
<evidence type="ECO:0000256" key="9">
    <source>
        <dbReference type="ARBA" id="ARBA00022723"/>
    </source>
</evidence>
<reference evidence="22 23" key="1">
    <citation type="submission" date="2024-08" db="EMBL/GenBank/DDBJ databases">
        <authorList>
            <person name="Cucini C."/>
            <person name="Frati F."/>
        </authorList>
    </citation>
    <scope>NUCLEOTIDE SEQUENCE [LARGE SCALE GENOMIC DNA]</scope>
</reference>
<evidence type="ECO:0000313" key="22">
    <source>
        <dbReference type="EMBL" id="CAL8104834.1"/>
    </source>
</evidence>
<evidence type="ECO:0000256" key="2">
    <source>
        <dbReference type="ARBA" id="ARBA00004323"/>
    </source>
</evidence>
<dbReference type="PANTHER" id="PTHR46420">
    <property type="entry name" value="BETA-1,4-GLUCURONYLTRANSFERASE 1"/>
    <property type="match status" value="1"/>
</dbReference>
<comment type="catalytic activity">
    <reaction evidence="20">
        <text>3-O-[beta-D-Xyl-(1-&gt;4)-Rib-ol-P-Rib-ol-P-3-beta-D-GalNAc-(1-&gt;3)-beta-D-GlcNAc-(1-&gt;4)-(O-6-P-alpha-D-Man)]-Thr-[protein] + UDP-alpha-D-glucuronate = 3-O-[beta-D-GlcA-(1-&gt;3)-beta-D-Xyl-(1-&gt;4)-Rib-ol-P-Rib-ol-P-3-beta-D-GalNAc-(1-&gt;3)-beta-D-GlcNAc-(1-&gt;4)-(O-6-P-alpha-D-Man)]-Thr-[protein] + UDP + H(+)</text>
        <dbReference type="Rhea" id="RHEA:46860"/>
        <dbReference type="Rhea" id="RHEA-COMP:15023"/>
        <dbReference type="Rhea" id="RHEA-COMP:17482"/>
        <dbReference type="ChEBI" id="CHEBI:15378"/>
        <dbReference type="ChEBI" id="CHEBI:58052"/>
        <dbReference type="ChEBI" id="CHEBI:58223"/>
        <dbReference type="ChEBI" id="CHEBI:142405"/>
        <dbReference type="ChEBI" id="CHEBI:177336"/>
    </reaction>
</comment>
<dbReference type="InterPro" id="IPR043189">
    <property type="entry name" value="B4GAT1"/>
</dbReference>
<keyword evidence="7" id="KW-0808">Transferase</keyword>
<name>A0ABP1QL11_9HEXA</name>
<keyword evidence="23" id="KW-1185">Reference proteome</keyword>
<protein>
    <recommendedName>
        <fullName evidence="5">Beta-1,4-glucuronyltransferase 1</fullName>
    </recommendedName>
    <alternativeName>
        <fullName evidence="16">I-beta-1,3-N-acetylglucosaminyltransferase</fullName>
    </alternativeName>
    <alternativeName>
        <fullName evidence="19">N-acetyllactosaminide beta-1,3-N-acetylglucosaminyltransferase</fullName>
    </alternativeName>
    <alternativeName>
        <fullName evidence="17">Poly-N-acetyllactosamine extension enzyme</fullName>
    </alternativeName>
    <alternativeName>
        <fullName evidence="18">UDP-GlcNAc:betaGal beta-1,3-N-acetylglucosaminyltransferase 1</fullName>
    </alternativeName>
</protein>
<sequence length="502" mass="57800">MRWCASNCICRFLHRHTPALTVALLFILCANQVIHYSSSRNTKNSPVCYQIVSPFAGSPIALQQQQQHNQHSHLHHQLLHRNANGSVYNGSFVGYYNYVPPDIQWSQARYDNRRMLKIYEWVWPSQLWEDLMDRFDVCLATQGSIDRISSIGEVSEKWLGPISLAVYVANNDELTVLHLFIAYMRKCSALFNQTVSIHLAVPLGFTSPNASSSSASSFDFSTYDEFPCGQPHQFIAYTIKNVLPDGVDKSGLYPQNHMRNIARKTCGTAWVFMTDVDIIPRPNSSFLLQEFYETPEAKCTKCAFVIPVFELEKSVPYPETKKQLIKYANRGLARQFHLKIYRYGHWATNYSLWITSNLDEEPVKVSHSVGGRMNHYEPFYISSDEIPGHEERFVGYGFTRSSQVLEARISGWKFFVLTPIFAIHWGLQTPQTIRSAPLPIPLQVLKIKQKDFAHGANSRRMQNSRNHVIYTDFVSELVARYNISMSRKKNQRRFPPARINRI</sequence>
<keyword evidence="10" id="KW-0735">Signal-anchor</keyword>
<evidence type="ECO:0000256" key="7">
    <source>
        <dbReference type="ARBA" id="ARBA00022679"/>
    </source>
</evidence>
<keyword evidence="15" id="KW-0464">Manganese</keyword>
<evidence type="ECO:0000256" key="6">
    <source>
        <dbReference type="ARBA" id="ARBA00022676"/>
    </source>
</evidence>
<organism evidence="22 23">
    <name type="scientific">Orchesella dallaii</name>
    <dbReference type="NCBI Taxonomy" id="48710"/>
    <lineage>
        <taxon>Eukaryota</taxon>
        <taxon>Metazoa</taxon>
        <taxon>Ecdysozoa</taxon>
        <taxon>Arthropoda</taxon>
        <taxon>Hexapoda</taxon>
        <taxon>Collembola</taxon>
        <taxon>Entomobryomorpha</taxon>
        <taxon>Entomobryoidea</taxon>
        <taxon>Orchesellidae</taxon>
        <taxon>Orchesellinae</taxon>
        <taxon>Orchesella</taxon>
    </lineage>
</organism>
<keyword evidence="14" id="KW-0325">Glycoprotein</keyword>
<comment type="pathway">
    <text evidence="3">Protein modification; protein glycosylation.</text>
</comment>
<evidence type="ECO:0000256" key="17">
    <source>
        <dbReference type="ARBA" id="ARBA00032175"/>
    </source>
</evidence>
<evidence type="ECO:0000256" key="12">
    <source>
        <dbReference type="ARBA" id="ARBA00023034"/>
    </source>
</evidence>
<comment type="caution">
    <text evidence="22">The sequence shown here is derived from an EMBL/GenBank/DDBJ whole genome shotgun (WGS) entry which is preliminary data.</text>
</comment>
<evidence type="ECO:0000256" key="4">
    <source>
        <dbReference type="ARBA" id="ARBA00008539"/>
    </source>
</evidence>
<evidence type="ECO:0000256" key="11">
    <source>
        <dbReference type="ARBA" id="ARBA00022989"/>
    </source>
</evidence>
<evidence type="ECO:0000256" key="5">
    <source>
        <dbReference type="ARBA" id="ARBA00017962"/>
    </source>
</evidence>
<evidence type="ECO:0000256" key="15">
    <source>
        <dbReference type="ARBA" id="ARBA00023211"/>
    </source>
</evidence>
<keyword evidence="8" id="KW-0812">Transmembrane</keyword>
<feature type="chain" id="PRO_5046098929" description="Beta-1,4-glucuronyltransferase 1" evidence="21">
    <location>
        <begin position="40"/>
        <end position="502"/>
    </location>
</feature>
<evidence type="ECO:0000256" key="13">
    <source>
        <dbReference type="ARBA" id="ARBA00023136"/>
    </source>
</evidence>
<evidence type="ECO:0000256" key="16">
    <source>
        <dbReference type="ARBA" id="ARBA00030723"/>
    </source>
</evidence>
<gene>
    <name evidence="22" type="ORF">ODALV1_LOCUS11872</name>
</gene>
<accession>A0ABP1QL11</accession>
<proteinExistence type="inferred from homology"/>
<evidence type="ECO:0000256" key="20">
    <source>
        <dbReference type="ARBA" id="ARBA00047852"/>
    </source>
</evidence>
<keyword evidence="12" id="KW-0333">Golgi apparatus</keyword>
<keyword evidence="13" id="KW-0472">Membrane</keyword>
<dbReference type="Proteomes" id="UP001642540">
    <property type="component" value="Unassembled WGS sequence"/>
</dbReference>
<evidence type="ECO:0000256" key="14">
    <source>
        <dbReference type="ARBA" id="ARBA00023180"/>
    </source>
</evidence>
<keyword evidence="6" id="KW-0328">Glycosyltransferase</keyword>